<evidence type="ECO:0000256" key="1">
    <source>
        <dbReference type="ARBA" id="ARBA00009632"/>
    </source>
</evidence>
<comment type="similarity">
    <text evidence="1">Belongs to the acetyl-CoA hydrolase/transferase family.</text>
</comment>
<proteinExistence type="inferred from homology"/>
<evidence type="ECO:0000313" key="5">
    <source>
        <dbReference type="EMBL" id="GAA5060356.1"/>
    </source>
</evidence>
<name>A0ABP9KJT2_9NOCA</name>
<organism evidence="5 6">
    <name type="scientific">Nocardia callitridis</name>
    <dbReference type="NCBI Taxonomy" id="648753"/>
    <lineage>
        <taxon>Bacteria</taxon>
        <taxon>Bacillati</taxon>
        <taxon>Actinomycetota</taxon>
        <taxon>Actinomycetes</taxon>
        <taxon>Mycobacteriales</taxon>
        <taxon>Nocardiaceae</taxon>
        <taxon>Nocardia</taxon>
    </lineage>
</organism>
<dbReference type="Gene3D" id="3.40.1080.20">
    <property type="entry name" value="Acetyl-CoA hydrolase/transferase C-terminal domain"/>
    <property type="match status" value="1"/>
</dbReference>
<dbReference type="Proteomes" id="UP001500603">
    <property type="component" value="Unassembled WGS sequence"/>
</dbReference>
<keyword evidence="5" id="KW-0378">Hydrolase</keyword>
<dbReference type="Gene3D" id="3.40.1080.10">
    <property type="entry name" value="Glutaconate Coenzyme A-transferase"/>
    <property type="match status" value="1"/>
</dbReference>
<protein>
    <submittedName>
        <fullName evidence="5">Acetyl-CoA hydrolase/transferase C-terminal domain-containing protein</fullName>
    </submittedName>
</protein>
<evidence type="ECO:0000259" key="3">
    <source>
        <dbReference type="Pfam" id="PF02550"/>
    </source>
</evidence>
<sequence length="428" mass="44603">MSSATKPRYLEADRLDLTEFLRAGDRIVVGQACGEPTTLLAALLAHGRDIGDLGLFVATSFSDLLTPAAVEGISVSSMGAIGTLRTLAAEHLLGVIPCHVGRVGPLIESGVIGCDVAFVQVSPPDVHGDHSFGLISDYVRAAVAKARVVVAEVNERVPFTYGERLAASEIDYAVRVSRPPVAVAPARIGPTDAAIADHAAAYVEDGSVLQVGVGAVPEAILRRLRDRTDLGVHSGMVGDGLVDLIEAGVVTNARKAIDRGVSVTGALIGTERLYAFADREPRIRMCPTGYTHDASVLAQLDKLVTVNSAVQVDLTGQVNAEQSGTAYFGGTGGQVDFVRAGARSPGGHSVIALPATAKGGTVSRITAALSGPVTTARSDVDVIVTEFGAVELAGRTLAERAERLIGIAHPDFREDLAATAYDIRRRGY</sequence>
<dbReference type="EMBL" id="BAABJM010000004">
    <property type="protein sequence ID" value="GAA5060356.1"/>
    <property type="molecule type" value="Genomic_DNA"/>
</dbReference>
<accession>A0ABP9KJT2</accession>
<dbReference type="Pfam" id="PF02550">
    <property type="entry name" value="AcetylCoA_hydro"/>
    <property type="match status" value="1"/>
</dbReference>
<keyword evidence="6" id="KW-1185">Reference proteome</keyword>
<dbReference type="SUPFAM" id="SSF100950">
    <property type="entry name" value="NagB/RpiA/CoA transferase-like"/>
    <property type="match status" value="2"/>
</dbReference>
<dbReference type="InterPro" id="IPR037171">
    <property type="entry name" value="NagB/RpiA_transferase-like"/>
</dbReference>
<comment type="caution">
    <text evidence="5">The sequence shown here is derived from an EMBL/GenBank/DDBJ whole genome shotgun (WGS) entry which is preliminary data.</text>
</comment>
<dbReference type="InterPro" id="IPR026888">
    <property type="entry name" value="AcetylCoA_hyd_C"/>
</dbReference>
<evidence type="ECO:0000259" key="4">
    <source>
        <dbReference type="Pfam" id="PF13336"/>
    </source>
</evidence>
<evidence type="ECO:0000256" key="2">
    <source>
        <dbReference type="ARBA" id="ARBA00022679"/>
    </source>
</evidence>
<dbReference type="Pfam" id="PF13336">
    <property type="entry name" value="AcetylCoA_hyd_C"/>
    <property type="match status" value="1"/>
</dbReference>
<feature type="domain" description="Acetyl-CoA hydrolase/transferase C-terminal" evidence="4">
    <location>
        <begin position="269"/>
        <end position="419"/>
    </location>
</feature>
<dbReference type="InterPro" id="IPR046433">
    <property type="entry name" value="ActCoA_hydro"/>
</dbReference>
<dbReference type="PANTHER" id="PTHR21432">
    <property type="entry name" value="ACETYL-COA HYDROLASE-RELATED"/>
    <property type="match status" value="1"/>
</dbReference>
<keyword evidence="2" id="KW-0808">Transferase</keyword>
<reference evidence="6" key="1">
    <citation type="journal article" date="2019" name="Int. J. Syst. Evol. Microbiol.">
        <title>The Global Catalogue of Microorganisms (GCM) 10K type strain sequencing project: providing services to taxonomists for standard genome sequencing and annotation.</title>
        <authorList>
            <consortium name="The Broad Institute Genomics Platform"/>
            <consortium name="The Broad Institute Genome Sequencing Center for Infectious Disease"/>
            <person name="Wu L."/>
            <person name="Ma J."/>
        </authorList>
    </citation>
    <scope>NUCLEOTIDE SEQUENCE [LARGE SCALE GENOMIC DNA]</scope>
    <source>
        <strain evidence="6">JCM 18298</strain>
    </source>
</reference>
<dbReference type="InterPro" id="IPR003702">
    <property type="entry name" value="ActCoA_hydro_N"/>
</dbReference>
<dbReference type="InterPro" id="IPR038460">
    <property type="entry name" value="AcetylCoA_hyd_C_sf"/>
</dbReference>
<dbReference type="PANTHER" id="PTHR21432:SF20">
    <property type="entry name" value="ACETYL-COA HYDROLASE"/>
    <property type="match status" value="1"/>
</dbReference>
<dbReference type="GO" id="GO:0016787">
    <property type="term" value="F:hydrolase activity"/>
    <property type="evidence" value="ECO:0007669"/>
    <property type="project" value="UniProtKB-KW"/>
</dbReference>
<gene>
    <name evidence="5" type="ORF">GCM10023318_41670</name>
</gene>
<evidence type="ECO:0000313" key="6">
    <source>
        <dbReference type="Proteomes" id="UP001500603"/>
    </source>
</evidence>
<dbReference type="RefSeq" id="WP_345497241.1">
    <property type="nucleotide sequence ID" value="NZ_BAABJM010000004.1"/>
</dbReference>
<feature type="domain" description="Acetyl-CoA hydrolase/transferase N-terminal" evidence="3">
    <location>
        <begin position="90"/>
        <end position="185"/>
    </location>
</feature>
<dbReference type="Gene3D" id="3.30.750.70">
    <property type="entry name" value="4-hydroxybutyrate coenzyme like domains"/>
    <property type="match status" value="1"/>
</dbReference>